<comment type="pathway">
    <text evidence="1 6">Cell wall biogenesis; peptidoglycan biosynthesis.</text>
</comment>
<feature type="active site" description="Nucleophile" evidence="6">
    <location>
        <position position="132"/>
    </location>
</feature>
<dbReference type="EMBL" id="CP003179">
    <property type="protein sequence ID" value="AEW04213.1"/>
    <property type="molecule type" value="Genomic_DNA"/>
</dbReference>
<evidence type="ECO:0000259" key="8">
    <source>
        <dbReference type="PROSITE" id="PS52029"/>
    </source>
</evidence>
<evidence type="ECO:0000256" key="3">
    <source>
        <dbReference type="ARBA" id="ARBA00022960"/>
    </source>
</evidence>
<feature type="compositionally biased region" description="Pro residues" evidence="7">
    <location>
        <begin position="171"/>
        <end position="187"/>
    </location>
</feature>
<dbReference type="GO" id="GO:0005576">
    <property type="term" value="C:extracellular region"/>
    <property type="evidence" value="ECO:0007669"/>
    <property type="project" value="TreeGrafter"/>
</dbReference>
<feature type="region of interest" description="Disordered" evidence="7">
    <location>
        <begin position="170"/>
        <end position="200"/>
    </location>
</feature>
<sequence>MWFVPLWGFAAHVIPAFPFHLSIRAARTEPTEDDRKELIIDLTHQKLYALDQGVLIHTIPVSTGVSPKWVTPTGIFWIYRRVRDDHMVGGQPGTPDHWDVDHVPYAQYFYGGIAIHGAWWNHRFGVPKSHGCIQVPTDKSPQGPTGQPADAEWLWQFAQVGTPVIIMGKTPPTPTTKPLPYPSPSPLGPTSARFGASLIR</sequence>
<name>G8U0J1_SULAD</name>
<dbReference type="InterPro" id="IPR050979">
    <property type="entry name" value="LD-transpeptidase"/>
</dbReference>
<dbReference type="GO" id="GO:0071972">
    <property type="term" value="F:peptidoglycan L,D-transpeptidase activity"/>
    <property type="evidence" value="ECO:0007669"/>
    <property type="project" value="TreeGrafter"/>
</dbReference>
<dbReference type="PANTHER" id="PTHR30582">
    <property type="entry name" value="L,D-TRANSPEPTIDASE"/>
    <property type="match status" value="1"/>
</dbReference>
<keyword evidence="4 6" id="KW-0573">Peptidoglycan synthesis</keyword>
<dbReference type="SUPFAM" id="SSF141523">
    <property type="entry name" value="L,D-transpeptidase catalytic domain-like"/>
    <property type="match status" value="1"/>
</dbReference>
<dbReference type="KEGG" id="sap:Sulac_0706"/>
<dbReference type="GO" id="GO:0018104">
    <property type="term" value="P:peptidoglycan-protein cross-linking"/>
    <property type="evidence" value="ECO:0007669"/>
    <property type="project" value="TreeGrafter"/>
</dbReference>
<dbReference type="AlphaFoldDB" id="G8U0J1"/>
<evidence type="ECO:0000313" key="10">
    <source>
        <dbReference type="Proteomes" id="UP000005439"/>
    </source>
</evidence>
<dbReference type="HOGENOM" id="CLU_1365604_0_0_9"/>
<dbReference type="CDD" id="cd16913">
    <property type="entry name" value="YkuD_like"/>
    <property type="match status" value="1"/>
</dbReference>
<dbReference type="GO" id="GO:0071555">
    <property type="term" value="P:cell wall organization"/>
    <property type="evidence" value="ECO:0007669"/>
    <property type="project" value="UniProtKB-UniRule"/>
</dbReference>
<reference evidence="10" key="1">
    <citation type="submission" date="2011-12" db="EMBL/GenBank/DDBJ databases">
        <title>The complete genome of chromosome of Sulfobacillus acidophilus DSM 10332.</title>
        <authorList>
            <person name="Lucas S."/>
            <person name="Han J."/>
            <person name="Lapidus A."/>
            <person name="Bruce D."/>
            <person name="Goodwin L."/>
            <person name="Pitluck S."/>
            <person name="Peters L."/>
            <person name="Kyrpides N."/>
            <person name="Mavromatis K."/>
            <person name="Ivanova N."/>
            <person name="Mikhailova N."/>
            <person name="Chertkov O."/>
            <person name="Saunders E."/>
            <person name="Detter J.C."/>
            <person name="Tapia R."/>
            <person name="Han C."/>
            <person name="Land M."/>
            <person name="Hauser L."/>
            <person name="Markowitz V."/>
            <person name="Cheng J.-F."/>
            <person name="Hugenholtz P."/>
            <person name="Woyke T."/>
            <person name="Wu D."/>
            <person name="Pukall R."/>
            <person name="Gehrich-Schroeter G."/>
            <person name="Schneider S."/>
            <person name="Klenk H.-P."/>
            <person name="Eisen J.A."/>
        </authorList>
    </citation>
    <scope>NUCLEOTIDE SEQUENCE [LARGE SCALE GENOMIC DNA]</scope>
    <source>
        <strain evidence="10">ATCC 700253 / DSM 10332 / NAL</strain>
    </source>
</reference>
<evidence type="ECO:0000256" key="7">
    <source>
        <dbReference type="SAM" id="MobiDB-lite"/>
    </source>
</evidence>
<dbReference type="InterPro" id="IPR038063">
    <property type="entry name" value="Transpep_catalytic_dom"/>
</dbReference>
<keyword evidence="5 6" id="KW-0961">Cell wall biogenesis/degradation</keyword>
<feature type="active site" description="Proton donor/acceptor" evidence="6">
    <location>
        <position position="116"/>
    </location>
</feature>
<evidence type="ECO:0000256" key="2">
    <source>
        <dbReference type="ARBA" id="ARBA00022679"/>
    </source>
</evidence>
<dbReference type="PROSITE" id="PS52029">
    <property type="entry name" value="LD_TPASE"/>
    <property type="match status" value="1"/>
</dbReference>
<gene>
    <name evidence="9" type="ordered locus">Sulac_0706</name>
</gene>
<dbReference type="Gene3D" id="2.40.440.10">
    <property type="entry name" value="L,D-transpeptidase catalytic domain-like"/>
    <property type="match status" value="1"/>
</dbReference>
<dbReference type="UniPathway" id="UPA00219"/>
<organism evidence="9 10">
    <name type="scientific">Sulfobacillus acidophilus (strain ATCC 700253 / DSM 10332 / NAL)</name>
    <dbReference type="NCBI Taxonomy" id="679936"/>
    <lineage>
        <taxon>Bacteria</taxon>
        <taxon>Bacillati</taxon>
        <taxon>Bacillota</taxon>
        <taxon>Clostridia</taxon>
        <taxon>Eubacteriales</taxon>
        <taxon>Clostridiales Family XVII. Incertae Sedis</taxon>
        <taxon>Sulfobacillus</taxon>
    </lineage>
</organism>
<keyword evidence="2" id="KW-0808">Transferase</keyword>
<dbReference type="Proteomes" id="UP000005439">
    <property type="component" value="Chromosome"/>
</dbReference>
<dbReference type="Pfam" id="PF03734">
    <property type="entry name" value="YkuD"/>
    <property type="match status" value="1"/>
</dbReference>
<keyword evidence="10" id="KW-1185">Reference proteome</keyword>
<feature type="domain" description="L,D-TPase catalytic" evidence="8">
    <location>
        <begin position="36"/>
        <end position="167"/>
    </location>
</feature>
<dbReference type="PANTHER" id="PTHR30582:SF2">
    <property type="entry name" value="L,D-TRANSPEPTIDASE YCIB-RELATED"/>
    <property type="match status" value="1"/>
</dbReference>
<keyword evidence="3 6" id="KW-0133">Cell shape</keyword>
<evidence type="ECO:0000256" key="6">
    <source>
        <dbReference type="PROSITE-ProRule" id="PRU01373"/>
    </source>
</evidence>
<evidence type="ECO:0000256" key="4">
    <source>
        <dbReference type="ARBA" id="ARBA00022984"/>
    </source>
</evidence>
<dbReference type="InterPro" id="IPR005490">
    <property type="entry name" value="LD_TPept_cat_dom"/>
</dbReference>
<reference evidence="9 10" key="2">
    <citation type="journal article" date="2012" name="Stand. Genomic Sci.">
        <title>Complete genome sequence of the moderately thermophilic mineral-sulfide-oxidizing firmicute Sulfobacillus acidophilus type strain (NAL(T)).</title>
        <authorList>
            <person name="Anderson I."/>
            <person name="Chertkov O."/>
            <person name="Chen A."/>
            <person name="Saunders E."/>
            <person name="Lapidus A."/>
            <person name="Nolan M."/>
            <person name="Lucas S."/>
            <person name="Hammon N."/>
            <person name="Deshpande S."/>
            <person name="Cheng J.F."/>
            <person name="Han C."/>
            <person name="Tapia R."/>
            <person name="Goodwin L.A."/>
            <person name="Pitluck S."/>
            <person name="Liolios K."/>
            <person name="Pagani I."/>
            <person name="Ivanova N."/>
            <person name="Mikhailova N."/>
            <person name="Pati A."/>
            <person name="Palaniappan K."/>
            <person name="Land M."/>
            <person name="Pan C."/>
            <person name="Rohde M."/>
            <person name="Pukall R."/>
            <person name="Goker M."/>
            <person name="Detter J.C."/>
            <person name="Woyke T."/>
            <person name="Bristow J."/>
            <person name="Eisen J.A."/>
            <person name="Markowitz V."/>
            <person name="Hugenholtz P."/>
            <person name="Kyrpides N.C."/>
            <person name="Klenk H.P."/>
            <person name="Mavromatis K."/>
        </authorList>
    </citation>
    <scope>NUCLEOTIDE SEQUENCE [LARGE SCALE GENOMIC DNA]</scope>
    <source>
        <strain evidence="10">ATCC 700253 / DSM 10332 / NAL</strain>
    </source>
</reference>
<evidence type="ECO:0000256" key="5">
    <source>
        <dbReference type="ARBA" id="ARBA00023316"/>
    </source>
</evidence>
<evidence type="ECO:0000256" key="1">
    <source>
        <dbReference type="ARBA" id="ARBA00004752"/>
    </source>
</evidence>
<dbReference type="GO" id="GO:0008360">
    <property type="term" value="P:regulation of cell shape"/>
    <property type="evidence" value="ECO:0007669"/>
    <property type="project" value="UniProtKB-UniRule"/>
</dbReference>
<accession>G8U0J1</accession>
<dbReference type="STRING" id="679936.Sulac_0706"/>
<dbReference type="GO" id="GO:0016740">
    <property type="term" value="F:transferase activity"/>
    <property type="evidence" value="ECO:0007669"/>
    <property type="project" value="UniProtKB-KW"/>
</dbReference>
<evidence type="ECO:0000313" key="9">
    <source>
        <dbReference type="EMBL" id="AEW04213.1"/>
    </source>
</evidence>
<protein>
    <submittedName>
        <fullName evidence="9">ErfK/YbiS/YcfS/YnhG family protein</fullName>
    </submittedName>
</protein>
<proteinExistence type="predicted"/>